<dbReference type="AlphaFoldDB" id="A0A367UH96"/>
<sequence>MPTERIVFLDFDGVVTQIACRNREHRSSVAAQNINDLCARWNACLVLTSSWRWGSVQPGDEVLPGREAATRFLRSIGIVAPLFDSESGWALPELWLNSEGYAIARRLRQRHNVAIAETRAQFGVALRGDEVQCWIDMYKPDLPDRCFVFLDDEDSYWPGHKARLIKCDPRSGYDLQTHEQALLMLDLKDTKTVDLTA</sequence>
<gene>
    <name evidence="1" type="ORF">TH5_00970</name>
</gene>
<keyword evidence="2" id="KW-1185">Reference proteome</keyword>
<organism evidence="1 2">
    <name type="scientific">Thalassospira xianhensis MCCC 1A02616</name>
    <dbReference type="NCBI Taxonomy" id="1177929"/>
    <lineage>
        <taxon>Bacteria</taxon>
        <taxon>Pseudomonadati</taxon>
        <taxon>Pseudomonadota</taxon>
        <taxon>Alphaproteobacteria</taxon>
        <taxon>Rhodospirillales</taxon>
        <taxon>Thalassospiraceae</taxon>
        <taxon>Thalassospira</taxon>
    </lineage>
</organism>
<name>A0A367UH96_9PROT</name>
<dbReference type="Proteomes" id="UP000252419">
    <property type="component" value="Unassembled WGS sequence"/>
</dbReference>
<reference evidence="1 2" key="1">
    <citation type="submission" date="2014-07" db="EMBL/GenBank/DDBJ databases">
        <title>Draft genome sequence of Thalassospira xianhensis P-4 (MCCC 1A02616).</title>
        <authorList>
            <person name="Lai Q."/>
            <person name="Shao Z."/>
        </authorList>
    </citation>
    <scope>NUCLEOTIDE SEQUENCE [LARGE SCALE GENOMIC DNA]</scope>
    <source>
        <strain evidence="1 2">MCCC 1A02616</strain>
    </source>
</reference>
<comment type="caution">
    <text evidence="1">The sequence shown here is derived from an EMBL/GenBank/DDBJ whole genome shotgun (WGS) entry which is preliminary data.</text>
</comment>
<protein>
    <submittedName>
        <fullName evidence="1">Uncharacterized protein</fullName>
    </submittedName>
</protein>
<dbReference type="RefSeq" id="WP_114120176.1">
    <property type="nucleotide sequence ID" value="NZ_JPWA01000001.1"/>
</dbReference>
<proteinExistence type="predicted"/>
<evidence type="ECO:0000313" key="2">
    <source>
        <dbReference type="Proteomes" id="UP000252419"/>
    </source>
</evidence>
<evidence type="ECO:0000313" key="1">
    <source>
        <dbReference type="EMBL" id="RCK07676.1"/>
    </source>
</evidence>
<dbReference type="EMBL" id="JPWA01000001">
    <property type="protein sequence ID" value="RCK07676.1"/>
    <property type="molecule type" value="Genomic_DNA"/>
</dbReference>
<accession>A0A367UH96</accession>